<accession>A0A6J7VZC6</accession>
<feature type="region of interest" description="Disordered" evidence="1">
    <location>
        <begin position="89"/>
        <end position="109"/>
    </location>
</feature>
<dbReference type="EMBL" id="CAFBRX010000286">
    <property type="protein sequence ID" value="CAB5138940.1"/>
    <property type="molecule type" value="Genomic_DNA"/>
</dbReference>
<organism evidence="2">
    <name type="scientific">freshwater metagenome</name>
    <dbReference type="NCBI Taxonomy" id="449393"/>
    <lineage>
        <taxon>unclassified sequences</taxon>
        <taxon>metagenomes</taxon>
        <taxon>ecological metagenomes</taxon>
    </lineage>
</organism>
<gene>
    <name evidence="2" type="ORF">UFOPK4422_01796</name>
</gene>
<sequence>MNALTDAHNLSTRYNPNGDKAVNIPPLVSANANVEAGEATVATASWLKAARLAWPGGAVLPADANCTTQYVFGGAGSTDTLQDGDVSGTSGTDIDVPFTPVSTVPGGPSDGTYDVRLGVQPPNGSGDGQKAITGSAAVKGVTYNNSGNGFACLDIGRSSSAPSASNGCTSTSCESWAFALDAIGWTSFPGNTSAAVSAGIVTADFNKIYQCATANVDLNEDGDYFDTGDTKIGFPKIRYWSQLTTGSNVSVEPAKIVPYRIQTGSGTGNDVATIFMGRGTSNQNTDGVVLAGCDGYPSATLNDLDGDTATSFTFPIVQEHDCRNVSDADKPNAICFYGYSRWVLQARSLETDKRNQGVFGKFGPQTSELKRPSFSTINTSATRYKGTRYVYNVLPLGALGVDLGRTPDARRFVGVSQQPAACVSAAVASVINETTIVPATDCNFDGDVTDTSVALGGIPGFICGDATARRIIASFGFKPIASGATSGTVTGLGTSYCRLNQTALSNS</sequence>
<reference evidence="2" key="1">
    <citation type="submission" date="2020-05" db="EMBL/GenBank/DDBJ databases">
        <authorList>
            <person name="Chiriac C."/>
            <person name="Salcher M."/>
            <person name="Ghai R."/>
            <person name="Kavagutti S V."/>
        </authorList>
    </citation>
    <scope>NUCLEOTIDE SEQUENCE</scope>
</reference>
<proteinExistence type="predicted"/>
<evidence type="ECO:0000313" key="2">
    <source>
        <dbReference type="EMBL" id="CAB5138940.1"/>
    </source>
</evidence>
<protein>
    <submittedName>
        <fullName evidence="2">Unannotated protein</fullName>
    </submittedName>
</protein>
<dbReference type="AlphaFoldDB" id="A0A6J7VZC6"/>
<evidence type="ECO:0000256" key="1">
    <source>
        <dbReference type="SAM" id="MobiDB-lite"/>
    </source>
</evidence>
<name>A0A6J7VZC6_9ZZZZ</name>